<evidence type="ECO:0000313" key="1">
    <source>
        <dbReference type="EMBL" id="KYB24693.1"/>
    </source>
</evidence>
<protein>
    <submittedName>
        <fullName evidence="1">Uncharacterized protein</fullName>
    </submittedName>
</protein>
<dbReference type="AlphaFoldDB" id="A0A139W9U9"/>
<evidence type="ECO:0000313" key="2">
    <source>
        <dbReference type="Proteomes" id="UP000007266"/>
    </source>
</evidence>
<dbReference type="Proteomes" id="UP000007266">
    <property type="component" value="Unassembled WGS sequence"/>
</dbReference>
<proteinExistence type="predicted"/>
<name>A0A139W9U9_TRICA</name>
<dbReference type="EMBL" id="KQ971905">
    <property type="protein sequence ID" value="KYB24693.1"/>
    <property type="molecule type" value="Genomic_DNA"/>
</dbReference>
<gene>
    <name evidence="1" type="primary">AUGUSTUS-3.0.2_31659</name>
    <name evidence="1" type="ORF">TcasGA2_TC031659</name>
</gene>
<sequence>MEKQTVQLDIYDPEKQRTYTGYSKTGAPTQWYGIGKEIRFFFSLIL</sequence>
<organism evidence="1 2">
    <name type="scientific">Tribolium castaneum</name>
    <name type="common">Red flour beetle</name>
    <dbReference type="NCBI Taxonomy" id="7070"/>
    <lineage>
        <taxon>Eukaryota</taxon>
        <taxon>Metazoa</taxon>
        <taxon>Ecdysozoa</taxon>
        <taxon>Arthropoda</taxon>
        <taxon>Hexapoda</taxon>
        <taxon>Insecta</taxon>
        <taxon>Pterygota</taxon>
        <taxon>Neoptera</taxon>
        <taxon>Endopterygota</taxon>
        <taxon>Coleoptera</taxon>
        <taxon>Polyphaga</taxon>
        <taxon>Cucujiformia</taxon>
        <taxon>Tenebrionidae</taxon>
        <taxon>Tenebrionidae incertae sedis</taxon>
        <taxon>Tribolium</taxon>
    </lineage>
</organism>
<keyword evidence="2" id="KW-1185">Reference proteome</keyword>
<reference evidence="1 2" key="2">
    <citation type="journal article" date="2010" name="Nucleic Acids Res.">
        <title>BeetleBase in 2010: revisions to provide comprehensive genomic information for Tribolium castaneum.</title>
        <authorList>
            <person name="Kim H.S."/>
            <person name="Murphy T."/>
            <person name="Xia J."/>
            <person name="Caragea D."/>
            <person name="Park Y."/>
            <person name="Beeman R.W."/>
            <person name="Lorenzen M.D."/>
            <person name="Butcher S."/>
            <person name="Manak J.R."/>
            <person name="Brown S.J."/>
        </authorList>
    </citation>
    <scope>NUCLEOTIDE SEQUENCE [LARGE SCALE GENOMIC DNA]</scope>
    <source>
        <strain evidence="1 2">Georgia GA2</strain>
    </source>
</reference>
<reference evidence="1 2" key="1">
    <citation type="journal article" date="2008" name="Nature">
        <title>The genome of the model beetle and pest Tribolium castaneum.</title>
        <authorList>
            <consortium name="Tribolium Genome Sequencing Consortium"/>
            <person name="Richards S."/>
            <person name="Gibbs R.A."/>
            <person name="Weinstock G.M."/>
            <person name="Brown S.J."/>
            <person name="Denell R."/>
            <person name="Beeman R.W."/>
            <person name="Gibbs R."/>
            <person name="Beeman R.W."/>
            <person name="Brown S.J."/>
            <person name="Bucher G."/>
            <person name="Friedrich M."/>
            <person name="Grimmelikhuijzen C.J."/>
            <person name="Klingler M."/>
            <person name="Lorenzen M."/>
            <person name="Richards S."/>
            <person name="Roth S."/>
            <person name="Schroder R."/>
            <person name="Tautz D."/>
            <person name="Zdobnov E.M."/>
            <person name="Muzny D."/>
            <person name="Gibbs R.A."/>
            <person name="Weinstock G.M."/>
            <person name="Attaway T."/>
            <person name="Bell S."/>
            <person name="Buhay C.J."/>
            <person name="Chandrabose M.N."/>
            <person name="Chavez D."/>
            <person name="Clerk-Blankenburg K.P."/>
            <person name="Cree A."/>
            <person name="Dao M."/>
            <person name="Davis C."/>
            <person name="Chacko J."/>
            <person name="Dinh H."/>
            <person name="Dugan-Rocha S."/>
            <person name="Fowler G."/>
            <person name="Garner T.T."/>
            <person name="Garnes J."/>
            <person name="Gnirke A."/>
            <person name="Hawes A."/>
            <person name="Hernandez J."/>
            <person name="Hines S."/>
            <person name="Holder M."/>
            <person name="Hume J."/>
            <person name="Jhangiani S.N."/>
            <person name="Joshi V."/>
            <person name="Khan Z.M."/>
            <person name="Jackson L."/>
            <person name="Kovar C."/>
            <person name="Kowis A."/>
            <person name="Lee S."/>
            <person name="Lewis L.R."/>
            <person name="Margolis J."/>
            <person name="Morgan M."/>
            <person name="Nazareth L.V."/>
            <person name="Nguyen N."/>
            <person name="Okwuonu G."/>
            <person name="Parker D."/>
            <person name="Richards S."/>
            <person name="Ruiz S.J."/>
            <person name="Santibanez J."/>
            <person name="Savard J."/>
            <person name="Scherer S.E."/>
            <person name="Schneider B."/>
            <person name="Sodergren E."/>
            <person name="Tautz D."/>
            <person name="Vattahil S."/>
            <person name="Villasana D."/>
            <person name="White C.S."/>
            <person name="Wright R."/>
            <person name="Park Y."/>
            <person name="Beeman R.W."/>
            <person name="Lord J."/>
            <person name="Oppert B."/>
            <person name="Lorenzen M."/>
            <person name="Brown S."/>
            <person name="Wang L."/>
            <person name="Savard J."/>
            <person name="Tautz D."/>
            <person name="Richards S."/>
            <person name="Weinstock G."/>
            <person name="Gibbs R.A."/>
            <person name="Liu Y."/>
            <person name="Worley K."/>
            <person name="Weinstock G."/>
            <person name="Elsik C.G."/>
            <person name="Reese J.T."/>
            <person name="Elhaik E."/>
            <person name="Landan G."/>
            <person name="Graur D."/>
            <person name="Arensburger P."/>
            <person name="Atkinson P."/>
            <person name="Beeman R.W."/>
            <person name="Beidler J."/>
            <person name="Brown S.J."/>
            <person name="Demuth J.P."/>
            <person name="Drury D.W."/>
            <person name="Du Y.Z."/>
            <person name="Fujiwara H."/>
            <person name="Lorenzen M."/>
            <person name="Maselli V."/>
            <person name="Osanai M."/>
            <person name="Park Y."/>
            <person name="Robertson H.M."/>
            <person name="Tu Z."/>
            <person name="Wang J.J."/>
            <person name="Wang S."/>
            <person name="Richards S."/>
            <person name="Song H."/>
            <person name="Zhang L."/>
            <person name="Sodergren E."/>
            <person name="Werner D."/>
            <person name="Stanke M."/>
            <person name="Morgenstern B."/>
            <person name="Solovyev V."/>
            <person name="Kosarev P."/>
            <person name="Brown G."/>
            <person name="Chen H.C."/>
            <person name="Ermolaeva O."/>
            <person name="Hlavina W."/>
            <person name="Kapustin Y."/>
            <person name="Kiryutin B."/>
            <person name="Kitts P."/>
            <person name="Maglott D."/>
            <person name="Pruitt K."/>
            <person name="Sapojnikov V."/>
            <person name="Souvorov A."/>
            <person name="Mackey A.J."/>
            <person name="Waterhouse R.M."/>
            <person name="Wyder S."/>
            <person name="Zdobnov E.M."/>
            <person name="Zdobnov E.M."/>
            <person name="Wyder S."/>
            <person name="Kriventseva E.V."/>
            <person name="Kadowaki T."/>
            <person name="Bork P."/>
            <person name="Aranda M."/>
            <person name="Bao R."/>
            <person name="Beermann A."/>
            <person name="Berns N."/>
            <person name="Bolognesi R."/>
            <person name="Bonneton F."/>
            <person name="Bopp D."/>
            <person name="Brown S.J."/>
            <person name="Bucher G."/>
            <person name="Butts T."/>
            <person name="Chaumot A."/>
            <person name="Denell R.E."/>
            <person name="Ferrier D.E."/>
            <person name="Friedrich M."/>
            <person name="Gordon C.M."/>
            <person name="Jindra M."/>
            <person name="Klingler M."/>
            <person name="Lan Q."/>
            <person name="Lattorff H.M."/>
            <person name="Laudet V."/>
            <person name="von Levetsow C."/>
            <person name="Liu Z."/>
            <person name="Lutz R."/>
            <person name="Lynch J.A."/>
            <person name="da Fonseca R.N."/>
            <person name="Posnien N."/>
            <person name="Reuter R."/>
            <person name="Roth S."/>
            <person name="Savard J."/>
            <person name="Schinko J.B."/>
            <person name="Schmitt C."/>
            <person name="Schoppmeier M."/>
            <person name="Schroder R."/>
            <person name="Shippy T.D."/>
            <person name="Simonnet F."/>
            <person name="Marques-Souza H."/>
            <person name="Tautz D."/>
            <person name="Tomoyasu Y."/>
            <person name="Trauner J."/>
            <person name="Van der Zee M."/>
            <person name="Vervoort M."/>
            <person name="Wittkopp N."/>
            <person name="Wimmer E.A."/>
            <person name="Yang X."/>
            <person name="Jones A.K."/>
            <person name="Sattelle D.B."/>
            <person name="Ebert P.R."/>
            <person name="Nelson D."/>
            <person name="Scott J.G."/>
            <person name="Beeman R.W."/>
            <person name="Muthukrishnan S."/>
            <person name="Kramer K.J."/>
            <person name="Arakane Y."/>
            <person name="Beeman R.W."/>
            <person name="Zhu Q."/>
            <person name="Hogenkamp D."/>
            <person name="Dixit R."/>
            <person name="Oppert B."/>
            <person name="Jiang H."/>
            <person name="Zou Z."/>
            <person name="Marshall J."/>
            <person name="Elpidina E."/>
            <person name="Vinokurov K."/>
            <person name="Oppert C."/>
            <person name="Zou Z."/>
            <person name="Evans J."/>
            <person name="Lu Z."/>
            <person name="Zhao P."/>
            <person name="Sumathipala N."/>
            <person name="Altincicek B."/>
            <person name="Vilcinskas A."/>
            <person name="Williams M."/>
            <person name="Hultmark D."/>
            <person name="Hetru C."/>
            <person name="Jiang H."/>
            <person name="Grimmelikhuijzen C.J."/>
            <person name="Hauser F."/>
            <person name="Cazzamali G."/>
            <person name="Williamson M."/>
            <person name="Park Y."/>
            <person name="Li B."/>
            <person name="Tanaka Y."/>
            <person name="Predel R."/>
            <person name="Neupert S."/>
            <person name="Schachtner J."/>
            <person name="Verleyen P."/>
            <person name="Raible F."/>
            <person name="Bork P."/>
            <person name="Friedrich M."/>
            <person name="Walden K.K."/>
            <person name="Robertson H.M."/>
            <person name="Angeli S."/>
            <person name="Foret S."/>
            <person name="Bucher G."/>
            <person name="Schuetz S."/>
            <person name="Maleszka R."/>
            <person name="Wimmer E.A."/>
            <person name="Beeman R.W."/>
            <person name="Lorenzen M."/>
            <person name="Tomoyasu Y."/>
            <person name="Miller S.C."/>
            <person name="Grossmann D."/>
            <person name="Bucher G."/>
        </authorList>
    </citation>
    <scope>NUCLEOTIDE SEQUENCE [LARGE SCALE GENOMIC DNA]</scope>
    <source>
        <strain evidence="1 2">Georgia GA2</strain>
    </source>
</reference>
<accession>A0A139W9U9</accession>
<dbReference type="InParanoid" id="A0A139W9U9"/>